<keyword evidence="4" id="KW-1185">Reference proteome</keyword>
<dbReference type="KEGG" id="acht:bsdcttw_03280"/>
<sequence>MKAAAYCRVSTKQEEQLDSLESQQKFFLEYAARNEYELVHIYADEGKSGTKMKNRTQLLNLLKDASSGEFDLILIKDISRLARNTVDFLTSIRRLKAWGIKVIFVNYDQTSSESSEFMLTMLSAIAQEESANTSKRVKFGKKQNARLGRVPNLVYGYDKIPGEYFDLKINEKEAKVVKRIFDLYIRGQKGASKIAEILNNERIKTKKGCSWNQSSICRILDNEIYIGKVINGKEEIEDFLTGKRIKREEENWFITYKPELQIIDEETYSKAHKLKTNRRKAGKTPGTAETGKHLFSQLIICSECSGYFRRLSRTYKNTITTWVCSTRNKNGTTSCSNAISLREEELIDAIHGYFAMVFKENQAVAETMLKEGKLLEVDETLLKVQSLKKEICKKEKERNKYIELYTFEVISLSELKLHTSRIENELSNLNEQLFRRESQTGYEGGNVNLPEHLPSEEKDVVSYEANQKDTEDKILKSYIRKTFSDNINLRRIIERIDADEKGNIIIEIKKLAQKQEKCEGYDE</sequence>
<dbReference type="PROSITE" id="PS51737">
    <property type="entry name" value="RECOMBINASE_DNA_BIND"/>
    <property type="match status" value="1"/>
</dbReference>
<feature type="domain" description="Resolvase/invertase-type recombinase catalytic" evidence="1">
    <location>
        <begin position="2"/>
        <end position="148"/>
    </location>
</feature>
<dbReference type="InterPro" id="IPR006119">
    <property type="entry name" value="Resolv_N"/>
</dbReference>
<evidence type="ECO:0000259" key="1">
    <source>
        <dbReference type="PROSITE" id="PS51736"/>
    </source>
</evidence>
<dbReference type="Proteomes" id="UP000515703">
    <property type="component" value="Chromosome"/>
</dbReference>
<dbReference type="Gene3D" id="3.90.1750.20">
    <property type="entry name" value="Putative Large Serine Recombinase, Chain B, Domain 2"/>
    <property type="match status" value="1"/>
</dbReference>
<dbReference type="AlphaFoldDB" id="A0A7I8DHX7"/>
<dbReference type="Gene3D" id="3.40.50.1390">
    <property type="entry name" value="Resolvase, N-terminal catalytic domain"/>
    <property type="match status" value="1"/>
</dbReference>
<dbReference type="Pfam" id="PF13408">
    <property type="entry name" value="Zn_ribbon_recom"/>
    <property type="match status" value="1"/>
</dbReference>
<gene>
    <name evidence="3" type="ORF">bsdcttw_03280</name>
</gene>
<dbReference type="CDD" id="cd00338">
    <property type="entry name" value="Ser_Recombinase"/>
    <property type="match status" value="1"/>
</dbReference>
<dbReference type="PANTHER" id="PTHR30461">
    <property type="entry name" value="DNA-INVERTASE FROM LAMBDOID PROPHAGE"/>
    <property type="match status" value="1"/>
</dbReference>
<dbReference type="Pfam" id="PF07508">
    <property type="entry name" value="Recombinase"/>
    <property type="match status" value="1"/>
</dbReference>
<dbReference type="PANTHER" id="PTHR30461:SF23">
    <property type="entry name" value="DNA RECOMBINASE-RELATED"/>
    <property type="match status" value="1"/>
</dbReference>
<dbReference type="SUPFAM" id="SSF53041">
    <property type="entry name" value="Resolvase-like"/>
    <property type="match status" value="1"/>
</dbReference>
<dbReference type="InterPro" id="IPR025827">
    <property type="entry name" value="Zn_ribbon_recom_dom"/>
</dbReference>
<dbReference type="SMART" id="SM00857">
    <property type="entry name" value="Resolvase"/>
    <property type="match status" value="1"/>
</dbReference>
<dbReference type="GO" id="GO:0000150">
    <property type="term" value="F:DNA strand exchange activity"/>
    <property type="evidence" value="ECO:0007669"/>
    <property type="project" value="InterPro"/>
</dbReference>
<dbReference type="EMBL" id="AP023368">
    <property type="protein sequence ID" value="BCJ97287.1"/>
    <property type="molecule type" value="Genomic_DNA"/>
</dbReference>
<evidence type="ECO:0000313" key="3">
    <source>
        <dbReference type="EMBL" id="BCJ97287.1"/>
    </source>
</evidence>
<reference evidence="3 4" key="1">
    <citation type="submission" date="2020-08" db="EMBL/GenBank/DDBJ databases">
        <title>Draft genome sequencing of an Anaerocolumna strain isolated from anoxic soil subjected to BSD treatment.</title>
        <authorList>
            <person name="Uek A."/>
            <person name="Tonouchi A."/>
        </authorList>
    </citation>
    <scope>NUCLEOTIDE SEQUENCE [LARGE SCALE GENOMIC DNA]</scope>
    <source>
        <strain evidence="3 4">CTTW</strain>
    </source>
</reference>
<name>A0A7I8DHX7_9FIRM</name>
<dbReference type="PROSITE" id="PS51736">
    <property type="entry name" value="RECOMBINASES_3"/>
    <property type="match status" value="1"/>
</dbReference>
<protein>
    <submittedName>
        <fullName evidence="3">Serine recombinase</fullName>
    </submittedName>
</protein>
<dbReference type="Pfam" id="PF00239">
    <property type="entry name" value="Resolvase"/>
    <property type="match status" value="1"/>
</dbReference>
<proteinExistence type="predicted"/>
<dbReference type="InterPro" id="IPR036162">
    <property type="entry name" value="Resolvase-like_N_sf"/>
</dbReference>
<dbReference type="InterPro" id="IPR011109">
    <property type="entry name" value="DNA_bind_recombinase_dom"/>
</dbReference>
<dbReference type="RefSeq" id="WP_185257730.1">
    <property type="nucleotide sequence ID" value="NZ_AP023368.1"/>
</dbReference>
<feature type="domain" description="Recombinase" evidence="2">
    <location>
        <begin position="154"/>
        <end position="281"/>
    </location>
</feature>
<accession>A0A7I8DHX7</accession>
<evidence type="ECO:0000259" key="2">
    <source>
        <dbReference type="PROSITE" id="PS51737"/>
    </source>
</evidence>
<dbReference type="InterPro" id="IPR050639">
    <property type="entry name" value="SSR_resolvase"/>
</dbReference>
<reference evidence="3 4" key="2">
    <citation type="submission" date="2020-08" db="EMBL/GenBank/DDBJ databases">
        <authorList>
            <person name="Ueki A."/>
            <person name="Tonouchi A."/>
        </authorList>
    </citation>
    <scope>NUCLEOTIDE SEQUENCE [LARGE SCALE GENOMIC DNA]</scope>
    <source>
        <strain evidence="3 4">CTTW</strain>
    </source>
</reference>
<evidence type="ECO:0000313" key="4">
    <source>
        <dbReference type="Proteomes" id="UP000515703"/>
    </source>
</evidence>
<dbReference type="InterPro" id="IPR038109">
    <property type="entry name" value="DNA_bind_recomb_sf"/>
</dbReference>
<dbReference type="GO" id="GO:0003677">
    <property type="term" value="F:DNA binding"/>
    <property type="evidence" value="ECO:0007669"/>
    <property type="project" value="InterPro"/>
</dbReference>
<organism evidence="3 4">
    <name type="scientific">Anaerocolumna chitinilytica</name>
    <dbReference type="NCBI Taxonomy" id="1727145"/>
    <lineage>
        <taxon>Bacteria</taxon>
        <taxon>Bacillati</taxon>
        <taxon>Bacillota</taxon>
        <taxon>Clostridia</taxon>
        <taxon>Lachnospirales</taxon>
        <taxon>Lachnospiraceae</taxon>
        <taxon>Anaerocolumna</taxon>
    </lineage>
</organism>